<dbReference type="Gene3D" id="3.30.559.10">
    <property type="entry name" value="Chloramphenicol acetyltransferase-like domain"/>
    <property type="match status" value="2"/>
</dbReference>
<dbReference type="OrthoDB" id="3548654at2759"/>
<dbReference type="eggNOG" id="ENOG502T1DZ">
    <property type="taxonomic scope" value="Eukaryota"/>
</dbReference>
<sequence length="487" mass="53324">MHQELTTQSRPLTTWNQAAVRGYIRQVYCFGTDGGRQALEALRENLDQALKSVCLRMAYMAGRLSLSKEQPGILVLHTGKGDQITVATCDARGNKNLAFSRLKKLGFPAGAFVGPLFDHGETLTEDGPPVPVAQVLLILVDGGILMCPFVYHSITDGVGLTQFLSAVAAAMKGLDKFSLKPLSYPNKIDISMPSSPKDKGKDAELANVLSKQCPDLKLVKPGANHEDDITSMFVVSKVKFGGIFVFGPDKLQLIKDAILSAGCSRRVSTFCCLTAICWAFMTTARLRTVGAADGARRNDTRCRVFIPTWWGDRLFPKQLVHYAGNAVVFTEACHGAADLFTIAETAATNLAKASGALARVVKTVEAALNSVDEGFVKTRSALFNSVRDPRQIQYSFTPSDPTQLFFNSWRRLGADIEWTIPTAAGLKRTTADAVRKSQSEWNESAGLIMPGRRDQEEYEVVLSSDADSMKALRNNQAWKSWVDREVF</sequence>
<dbReference type="PANTHER" id="PTHR31642:SF310">
    <property type="entry name" value="FATTY ALCOHOL:CAFFEOYL-COA ACYLTRANSFERASE"/>
    <property type="match status" value="1"/>
</dbReference>
<name>A0A0A2VJL4_BEABA</name>
<comment type="caution">
    <text evidence="2">The sequence shown here is derived from an EMBL/GenBank/DDBJ whole genome shotgun (WGS) entry which is preliminary data.</text>
</comment>
<accession>A0A0A2VJL4</accession>
<protein>
    <recommendedName>
        <fullName evidence="4">Trichothecene 3-O-acetyltransferase</fullName>
    </recommendedName>
</protein>
<reference evidence="2 3" key="1">
    <citation type="submission" date="2012-10" db="EMBL/GenBank/DDBJ databases">
        <title>Genome sequencing and analysis of entomopathogenic fungi Beauveria bassiana D1-5.</title>
        <authorList>
            <person name="Li Q."/>
            <person name="Wang L."/>
            <person name="Zhang Z."/>
            <person name="Wang Q."/>
            <person name="Ren J."/>
            <person name="Wang M."/>
            <person name="Xu W."/>
            <person name="Wang J."/>
            <person name="Lu Y."/>
            <person name="Du Q."/>
            <person name="Sun Z."/>
        </authorList>
    </citation>
    <scope>NUCLEOTIDE SEQUENCE [LARGE SCALE GENOMIC DNA]</scope>
    <source>
        <strain evidence="2 3">D1-5</strain>
    </source>
</reference>
<evidence type="ECO:0000256" key="1">
    <source>
        <dbReference type="ARBA" id="ARBA00022679"/>
    </source>
</evidence>
<evidence type="ECO:0000313" key="3">
    <source>
        <dbReference type="Proteomes" id="UP000030106"/>
    </source>
</evidence>
<dbReference type="STRING" id="1245745.A0A0A2VJL4"/>
<dbReference type="InterPro" id="IPR050317">
    <property type="entry name" value="Plant_Fungal_Acyltransferase"/>
</dbReference>
<dbReference type="HOGENOM" id="CLU_026450_0_0_1"/>
<dbReference type="EMBL" id="ANFO01000640">
    <property type="protein sequence ID" value="KGQ07783.1"/>
    <property type="molecule type" value="Genomic_DNA"/>
</dbReference>
<organism evidence="2 3">
    <name type="scientific">Beauveria bassiana D1-5</name>
    <dbReference type="NCBI Taxonomy" id="1245745"/>
    <lineage>
        <taxon>Eukaryota</taxon>
        <taxon>Fungi</taxon>
        <taxon>Dikarya</taxon>
        <taxon>Ascomycota</taxon>
        <taxon>Pezizomycotina</taxon>
        <taxon>Sordariomycetes</taxon>
        <taxon>Hypocreomycetidae</taxon>
        <taxon>Hypocreales</taxon>
        <taxon>Cordycipitaceae</taxon>
        <taxon>Beauveria</taxon>
    </lineage>
</organism>
<evidence type="ECO:0000313" key="2">
    <source>
        <dbReference type="EMBL" id="KGQ07783.1"/>
    </source>
</evidence>
<proteinExistence type="predicted"/>
<dbReference type="AlphaFoldDB" id="A0A0A2VJL4"/>
<dbReference type="GO" id="GO:0044550">
    <property type="term" value="P:secondary metabolite biosynthetic process"/>
    <property type="evidence" value="ECO:0007669"/>
    <property type="project" value="TreeGrafter"/>
</dbReference>
<evidence type="ECO:0008006" key="4">
    <source>
        <dbReference type="Google" id="ProtNLM"/>
    </source>
</evidence>
<keyword evidence="1" id="KW-0808">Transferase</keyword>
<dbReference type="GO" id="GO:0016747">
    <property type="term" value="F:acyltransferase activity, transferring groups other than amino-acyl groups"/>
    <property type="evidence" value="ECO:0007669"/>
    <property type="project" value="TreeGrafter"/>
</dbReference>
<dbReference type="InterPro" id="IPR023213">
    <property type="entry name" value="CAT-like_dom_sf"/>
</dbReference>
<dbReference type="Proteomes" id="UP000030106">
    <property type="component" value="Unassembled WGS sequence"/>
</dbReference>
<dbReference type="Pfam" id="PF02458">
    <property type="entry name" value="Transferase"/>
    <property type="match status" value="1"/>
</dbReference>
<dbReference type="PANTHER" id="PTHR31642">
    <property type="entry name" value="TRICHOTHECENE 3-O-ACETYLTRANSFERASE"/>
    <property type="match status" value="1"/>
</dbReference>
<gene>
    <name evidence="2" type="ORF">BBAD15_g6864</name>
</gene>